<dbReference type="PANTHER" id="PTHR39369:SF6">
    <property type="entry name" value="LIN-24 (TWENTY-FOUR) LIKE"/>
    <property type="match status" value="1"/>
</dbReference>
<dbReference type="PANTHER" id="PTHR39369">
    <property type="entry name" value="LIN-24 (TWENTY-FOUR) LIKE"/>
    <property type="match status" value="1"/>
</dbReference>
<reference evidence="1" key="1">
    <citation type="submission" date="2021-02" db="EMBL/GenBank/DDBJ databases">
        <authorList>
            <person name="Nowell W R."/>
        </authorList>
    </citation>
    <scope>NUCLEOTIDE SEQUENCE</scope>
</reference>
<dbReference type="Proteomes" id="UP000663844">
    <property type="component" value="Unassembled WGS sequence"/>
</dbReference>
<gene>
    <name evidence="1" type="ORF">OXD698_LOCUS51067</name>
</gene>
<protein>
    <submittedName>
        <fullName evidence="1">Uncharacterized protein</fullName>
    </submittedName>
</protein>
<sequence>TASLELQVPLPKCVLEASTGFRREYTLEQSRDKQVEEELTWSVESNIRIPGMSQTTAELIVQEDEYHGTFEIKSYFVGEIRVKLYKDAQEILSLEFGDLEDLFQREIG</sequence>
<feature type="non-terminal residue" evidence="1">
    <location>
        <position position="108"/>
    </location>
</feature>
<dbReference type="Gene3D" id="2.170.15.10">
    <property type="entry name" value="Proaerolysin, chain A, domain 3"/>
    <property type="match status" value="1"/>
</dbReference>
<dbReference type="EMBL" id="CAJOAZ010025557">
    <property type="protein sequence ID" value="CAF4393967.1"/>
    <property type="molecule type" value="Genomic_DNA"/>
</dbReference>
<dbReference type="AlphaFoldDB" id="A0A820NPC6"/>
<proteinExistence type="predicted"/>
<comment type="caution">
    <text evidence="1">The sequence shown here is derived from an EMBL/GenBank/DDBJ whole genome shotgun (WGS) entry which is preliminary data.</text>
</comment>
<organism evidence="1 2">
    <name type="scientific">Adineta steineri</name>
    <dbReference type="NCBI Taxonomy" id="433720"/>
    <lineage>
        <taxon>Eukaryota</taxon>
        <taxon>Metazoa</taxon>
        <taxon>Spiralia</taxon>
        <taxon>Gnathifera</taxon>
        <taxon>Rotifera</taxon>
        <taxon>Eurotatoria</taxon>
        <taxon>Bdelloidea</taxon>
        <taxon>Adinetida</taxon>
        <taxon>Adinetidae</taxon>
        <taxon>Adineta</taxon>
    </lineage>
</organism>
<feature type="non-terminal residue" evidence="1">
    <location>
        <position position="1"/>
    </location>
</feature>
<name>A0A820NPC6_9BILA</name>
<accession>A0A820NPC6</accession>
<evidence type="ECO:0000313" key="1">
    <source>
        <dbReference type="EMBL" id="CAF4393967.1"/>
    </source>
</evidence>
<evidence type="ECO:0000313" key="2">
    <source>
        <dbReference type="Proteomes" id="UP000663844"/>
    </source>
</evidence>
<dbReference type="SUPFAM" id="SSF56973">
    <property type="entry name" value="Aerolisin/ETX pore-forming domain"/>
    <property type="match status" value="1"/>
</dbReference>